<proteinExistence type="predicted"/>
<dbReference type="EMBL" id="HBIZ01023957">
    <property type="protein sequence ID" value="CAE0762531.1"/>
    <property type="molecule type" value="Transcribed_RNA"/>
</dbReference>
<name>A0A7S4BDP6_CHRCT</name>
<organism evidence="1">
    <name type="scientific">Chrysotila carterae</name>
    <name type="common">Marine alga</name>
    <name type="synonym">Syracosphaera carterae</name>
    <dbReference type="NCBI Taxonomy" id="13221"/>
    <lineage>
        <taxon>Eukaryota</taxon>
        <taxon>Haptista</taxon>
        <taxon>Haptophyta</taxon>
        <taxon>Prymnesiophyceae</taxon>
        <taxon>Isochrysidales</taxon>
        <taxon>Isochrysidaceae</taxon>
        <taxon>Chrysotila</taxon>
    </lineage>
</organism>
<accession>A0A7S4BDP6</accession>
<evidence type="ECO:0000313" key="1">
    <source>
        <dbReference type="EMBL" id="CAE0762531.1"/>
    </source>
</evidence>
<sequence length="113" mass="12206">MDCNRLSFLWLGCSSSRAAHWAVLRAFEAPLCATLAEGVSTSCRPVDALHRRIEADRTDIIGDATPAHARKYSNPCSTKASAGNQRPCALPILPRSKGCLQIQASNDLHTSTK</sequence>
<protein>
    <submittedName>
        <fullName evidence="1">Uncharacterized protein</fullName>
    </submittedName>
</protein>
<gene>
    <name evidence="1" type="ORF">PCAR00345_LOCUS15143</name>
</gene>
<dbReference type="AlphaFoldDB" id="A0A7S4BDP6"/>
<reference evidence="1" key="1">
    <citation type="submission" date="2021-01" db="EMBL/GenBank/DDBJ databases">
        <authorList>
            <person name="Corre E."/>
            <person name="Pelletier E."/>
            <person name="Niang G."/>
            <person name="Scheremetjew M."/>
            <person name="Finn R."/>
            <person name="Kale V."/>
            <person name="Holt S."/>
            <person name="Cochrane G."/>
            <person name="Meng A."/>
            <person name="Brown T."/>
            <person name="Cohen L."/>
        </authorList>
    </citation>
    <scope>NUCLEOTIDE SEQUENCE</scope>
    <source>
        <strain evidence="1">CCMP645</strain>
    </source>
</reference>